<feature type="transmembrane region" description="Helical" evidence="1">
    <location>
        <begin position="50"/>
        <end position="72"/>
    </location>
</feature>
<dbReference type="Proteomes" id="UP000031843">
    <property type="component" value="Chromosome main"/>
</dbReference>
<reference evidence="2 3" key="1">
    <citation type="journal article" date="2015" name="Genome Announc.">
        <title>Complete Genome Sequence of Cupriavidus basilensis 4G11, Isolated from the Oak Ridge Field Research Center Site.</title>
        <authorList>
            <person name="Ray J."/>
            <person name="Waters R.J."/>
            <person name="Skerker J.M."/>
            <person name="Kuehl J.V."/>
            <person name="Price M.N."/>
            <person name="Huang J."/>
            <person name="Chakraborty R."/>
            <person name="Arkin A.P."/>
            <person name="Deutschbauer A."/>
        </authorList>
    </citation>
    <scope>NUCLEOTIDE SEQUENCE [LARGE SCALE GENOMIC DNA]</scope>
    <source>
        <strain evidence="2">4G11</strain>
    </source>
</reference>
<evidence type="ECO:0000256" key="1">
    <source>
        <dbReference type="SAM" id="Phobius"/>
    </source>
</evidence>
<dbReference type="RefSeq" id="WP_006162792.1">
    <property type="nucleotide sequence ID" value="NZ_CP010536.1"/>
</dbReference>
<dbReference type="OrthoDB" id="8966103at2"/>
<keyword evidence="1" id="KW-0472">Membrane</keyword>
<dbReference type="KEGG" id="cbw:RR42_m0884"/>
<dbReference type="STRING" id="68895.RR42_m0884"/>
<dbReference type="EMBL" id="CP010536">
    <property type="protein sequence ID" value="AJG18296.1"/>
    <property type="molecule type" value="Genomic_DNA"/>
</dbReference>
<dbReference type="AlphaFoldDB" id="A0A0C4YCC3"/>
<evidence type="ECO:0000313" key="3">
    <source>
        <dbReference type="Proteomes" id="UP000031843"/>
    </source>
</evidence>
<keyword evidence="3" id="KW-1185">Reference proteome</keyword>
<protein>
    <submittedName>
        <fullName evidence="2">Uncharacterized protein</fullName>
    </submittedName>
</protein>
<keyword evidence="1" id="KW-1133">Transmembrane helix</keyword>
<keyword evidence="1" id="KW-0812">Transmembrane</keyword>
<proteinExistence type="predicted"/>
<gene>
    <name evidence="2" type="ORF">RR42_m0884</name>
</gene>
<evidence type="ECO:0000313" key="2">
    <source>
        <dbReference type="EMBL" id="AJG18296.1"/>
    </source>
</evidence>
<name>A0A0C4YCC3_9BURK</name>
<organism evidence="2 3">
    <name type="scientific">Cupriavidus basilensis</name>
    <dbReference type="NCBI Taxonomy" id="68895"/>
    <lineage>
        <taxon>Bacteria</taxon>
        <taxon>Pseudomonadati</taxon>
        <taxon>Pseudomonadota</taxon>
        <taxon>Betaproteobacteria</taxon>
        <taxon>Burkholderiales</taxon>
        <taxon>Burkholderiaceae</taxon>
        <taxon>Cupriavidus</taxon>
    </lineage>
</organism>
<sequence length="80" mass="9283">MGNINFLSVAFAIFFFWMAWHVRNKRATNPSAMPRLQVFKRKWGDTVGDRVHWCLYVALPFLLALMMVANALRGRGPFSH</sequence>
<accession>A0A0C4YCC3</accession>